<evidence type="ECO:0000313" key="2">
    <source>
        <dbReference type="EMBL" id="QDG53947.1"/>
    </source>
</evidence>
<dbReference type="InterPro" id="IPR000182">
    <property type="entry name" value="GNAT_dom"/>
</dbReference>
<dbReference type="Proteomes" id="UP000315995">
    <property type="component" value="Chromosome"/>
</dbReference>
<name>A0A4Y6Q138_PERCE</name>
<feature type="domain" description="N-acetyltransferase" evidence="1">
    <location>
        <begin position="149"/>
        <end position="290"/>
    </location>
</feature>
<proteinExistence type="predicted"/>
<protein>
    <submittedName>
        <fullName evidence="2">GNAT family N-acetyltransferase</fullName>
    </submittedName>
</protein>
<dbReference type="Pfam" id="PF00583">
    <property type="entry name" value="Acetyltransf_1"/>
    <property type="match status" value="1"/>
</dbReference>
<dbReference type="InterPro" id="IPR016181">
    <property type="entry name" value="Acyl_CoA_acyltransferase"/>
</dbReference>
<keyword evidence="3" id="KW-1185">Reference proteome</keyword>
<gene>
    <name evidence="2" type="ORF">FIV42_25350</name>
</gene>
<reference evidence="2 3" key="1">
    <citation type="submission" date="2019-06" db="EMBL/GenBank/DDBJ databases">
        <title>Persicimonas caeni gen. nov., sp. nov., a predatory bacterium isolated from solar saltern.</title>
        <authorList>
            <person name="Wang S."/>
        </authorList>
    </citation>
    <scope>NUCLEOTIDE SEQUENCE [LARGE SCALE GENOMIC DNA]</scope>
    <source>
        <strain evidence="2 3">YN101</strain>
    </source>
</reference>
<evidence type="ECO:0000259" key="1">
    <source>
        <dbReference type="PROSITE" id="PS51186"/>
    </source>
</evidence>
<organism evidence="2 3">
    <name type="scientific">Persicimonas caeni</name>
    <dbReference type="NCBI Taxonomy" id="2292766"/>
    <lineage>
        <taxon>Bacteria</taxon>
        <taxon>Deltaproteobacteria</taxon>
        <taxon>Bradymonadales</taxon>
        <taxon>Bradymonadaceae</taxon>
        <taxon>Persicimonas</taxon>
    </lineage>
</organism>
<keyword evidence="2" id="KW-0808">Transferase</keyword>
<dbReference type="GO" id="GO:0016747">
    <property type="term" value="F:acyltransferase activity, transferring groups other than amino-acyl groups"/>
    <property type="evidence" value="ECO:0007669"/>
    <property type="project" value="InterPro"/>
</dbReference>
<dbReference type="OrthoDB" id="164800at2"/>
<accession>A0A5B8YDD5</accession>
<dbReference type="EMBL" id="CP041186">
    <property type="protein sequence ID" value="QDG53947.1"/>
    <property type="molecule type" value="Genomic_DNA"/>
</dbReference>
<dbReference type="CDD" id="cd04301">
    <property type="entry name" value="NAT_SF"/>
    <property type="match status" value="1"/>
</dbReference>
<dbReference type="PROSITE" id="PS51186">
    <property type="entry name" value="GNAT"/>
    <property type="match status" value="1"/>
</dbReference>
<dbReference type="AlphaFoldDB" id="A0A4Y6Q138"/>
<sequence length="290" mass="31649">MCWYRAGLAGPRLVGEPGSLTANSTHTFLSMKPSSLDKTLEAATADCFWVPPHVTVVEREAIKYSHSPQPTVGYNRVMRVRPSLEPVEALVDEVVGAHQGGASRWHINPMSDAPELRAALVRAGYEPGHRHFAYGIGTEAYGRKAAHGIEVRPVASVDDLRTLYAIRDAVFGRAPELSDEDLAREVDDCTGPGRRVARFVAYRNDEPAGACGLTFFDALSFGLIWAGGVLEAHRGHGVYTAMLAARATAARRRGIERLGLYARRETSAPIVAAQGFEQHGYMDYFERALA</sequence>
<evidence type="ECO:0000313" key="3">
    <source>
        <dbReference type="Proteomes" id="UP000315995"/>
    </source>
</evidence>
<accession>A0A4Y6Q138</accession>
<dbReference type="Gene3D" id="3.40.630.30">
    <property type="match status" value="1"/>
</dbReference>
<dbReference type="SUPFAM" id="SSF55729">
    <property type="entry name" value="Acyl-CoA N-acyltransferases (Nat)"/>
    <property type="match status" value="1"/>
</dbReference>